<dbReference type="GO" id="GO:0031412">
    <property type="term" value="P:gas vesicle organization"/>
    <property type="evidence" value="ECO:0007669"/>
    <property type="project" value="InterPro"/>
</dbReference>
<dbReference type="GO" id="GO:0031411">
    <property type="term" value="C:gas vesicle"/>
    <property type="evidence" value="ECO:0007669"/>
    <property type="project" value="UniProtKB-SubCell"/>
</dbReference>
<keyword evidence="5" id="KW-1185">Reference proteome</keyword>
<sequence>MDDGKKLKGGIKRIVLQELRDLGFQDLVREVVKEEVAGMIRATLRELSEESGSDEPASIGMPMFHEPHDGAANPNRSVASLDREIPSFQEIESTGAGDAAALYLYGVAQGREEARFGPVGIEDGEVYTIVHDDLIAIVHDCAPEPYQSQEQELVKQWLFTHQKVLDLAYHQYGTVLPMGFNTIFRPQGEPVVQAVKHWLEEESARLHQIFHRVQGKDEYGVQVFLNQEILKQSILDQNAGIQKIKQEMEAKPEGVRYMYQQKIERAVKEAWEEKGEACFHEAYQVVSSVSDSVKVEKTKKAENGLCMVVNLSCLVAKEKVEELGRILAEIDDREGSQVRFTGPWPPYSFMDSFSMGNEESMSA</sequence>
<evidence type="ECO:0000256" key="2">
    <source>
        <dbReference type="ARBA" id="ARBA00035108"/>
    </source>
</evidence>
<organism evidence="4 5">
    <name type="scientific">Formimonas warabiya</name>
    <dbReference type="NCBI Taxonomy" id="1761012"/>
    <lineage>
        <taxon>Bacteria</taxon>
        <taxon>Bacillati</taxon>
        <taxon>Bacillota</taxon>
        <taxon>Clostridia</taxon>
        <taxon>Eubacteriales</taxon>
        <taxon>Peptococcaceae</taxon>
        <taxon>Candidatus Formimonas</taxon>
    </lineage>
</organism>
<dbReference type="RefSeq" id="WP_148135749.1">
    <property type="nucleotide sequence ID" value="NZ_CP017634.1"/>
</dbReference>
<dbReference type="AlphaFoldDB" id="A0A3G1KW47"/>
<gene>
    <name evidence="4" type="ORF">DCMF_18270</name>
</gene>
<protein>
    <recommendedName>
        <fullName evidence="6">GvpL/GvpF family gas vesicle protein</fullName>
    </recommendedName>
</protein>
<dbReference type="PANTHER" id="PTHR36852:SF1">
    <property type="entry name" value="PROTEIN GVPL 2"/>
    <property type="match status" value="1"/>
</dbReference>
<evidence type="ECO:0008006" key="6">
    <source>
        <dbReference type="Google" id="ProtNLM"/>
    </source>
</evidence>
<dbReference type="Pfam" id="PF06386">
    <property type="entry name" value="GvpL_GvpF"/>
    <property type="match status" value="1"/>
</dbReference>
<reference evidence="4 5" key="1">
    <citation type="submission" date="2016-10" db="EMBL/GenBank/DDBJ databases">
        <title>Complete Genome Sequence of Peptococcaceae strain DCMF.</title>
        <authorList>
            <person name="Edwards R.J."/>
            <person name="Holland S.I."/>
            <person name="Deshpande N.P."/>
            <person name="Wong Y.K."/>
            <person name="Ertan H."/>
            <person name="Manefield M."/>
            <person name="Russell T.L."/>
            <person name="Lee M.J."/>
        </authorList>
    </citation>
    <scope>NUCLEOTIDE SEQUENCE [LARGE SCALE GENOMIC DNA]</scope>
    <source>
        <strain evidence="4 5">DCMF</strain>
    </source>
</reference>
<evidence type="ECO:0000256" key="3">
    <source>
        <dbReference type="ARBA" id="ARBA00035643"/>
    </source>
</evidence>
<keyword evidence="1" id="KW-0304">Gas vesicle</keyword>
<comment type="similarity">
    <text evidence="3">Belongs to the gas vesicle GvpF/GvpL family.</text>
</comment>
<dbReference type="KEGG" id="fwa:DCMF_18270"/>
<accession>A0A3G1KW47</accession>
<dbReference type="PANTHER" id="PTHR36852">
    <property type="entry name" value="PROTEIN GVPL 2"/>
    <property type="match status" value="1"/>
</dbReference>
<evidence type="ECO:0000313" key="4">
    <source>
        <dbReference type="EMBL" id="ATW26435.1"/>
    </source>
</evidence>
<evidence type="ECO:0000256" key="1">
    <source>
        <dbReference type="ARBA" id="ARBA00022987"/>
    </source>
</evidence>
<dbReference type="EMBL" id="CP017634">
    <property type="protein sequence ID" value="ATW26435.1"/>
    <property type="molecule type" value="Genomic_DNA"/>
</dbReference>
<dbReference type="OrthoDB" id="146444at2"/>
<name>A0A3G1KW47_FORW1</name>
<dbReference type="Proteomes" id="UP000323521">
    <property type="component" value="Chromosome"/>
</dbReference>
<comment type="subcellular location">
    <subcellularLocation>
        <location evidence="2">Gas vesicle</location>
    </subcellularLocation>
</comment>
<evidence type="ECO:0000313" key="5">
    <source>
        <dbReference type="Proteomes" id="UP000323521"/>
    </source>
</evidence>
<proteinExistence type="inferred from homology"/>
<dbReference type="InterPro" id="IPR009430">
    <property type="entry name" value="GvpL/GvpF"/>
</dbReference>